<dbReference type="RefSeq" id="WP_185663833.1">
    <property type="nucleotide sequence ID" value="NZ_JACLAW010000006.1"/>
</dbReference>
<evidence type="ECO:0000313" key="2">
    <source>
        <dbReference type="Proteomes" id="UP000566813"/>
    </source>
</evidence>
<evidence type="ECO:0000313" key="1">
    <source>
        <dbReference type="EMBL" id="MBC2665558.1"/>
    </source>
</evidence>
<protein>
    <submittedName>
        <fullName evidence="1">Uncharacterized protein</fullName>
    </submittedName>
</protein>
<dbReference type="Proteomes" id="UP000566813">
    <property type="component" value="Unassembled WGS sequence"/>
</dbReference>
<name>A0A7X1FRE8_9SPHN</name>
<dbReference type="EMBL" id="JACLAW010000006">
    <property type="protein sequence ID" value="MBC2665558.1"/>
    <property type="molecule type" value="Genomic_DNA"/>
</dbReference>
<reference evidence="1 2" key="1">
    <citation type="submission" date="2020-08" db="EMBL/GenBank/DDBJ databases">
        <title>The genome sequence of type strain Novosphingobium flavum NBRC 111647.</title>
        <authorList>
            <person name="Liu Y."/>
        </authorList>
    </citation>
    <scope>NUCLEOTIDE SEQUENCE [LARGE SCALE GENOMIC DNA]</scope>
    <source>
        <strain evidence="1 2">NBRC 111647</strain>
    </source>
</reference>
<gene>
    <name evidence="1" type="ORF">H7F51_08485</name>
</gene>
<organism evidence="1 2">
    <name type="scientific">Novosphingobium flavum</name>
    <dbReference type="NCBI Taxonomy" id="1778672"/>
    <lineage>
        <taxon>Bacteria</taxon>
        <taxon>Pseudomonadati</taxon>
        <taxon>Pseudomonadota</taxon>
        <taxon>Alphaproteobacteria</taxon>
        <taxon>Sphingomonadales</taxon>
        <taxon>Sphingomonadaceae</taxon>
        <taxon>Novosphingobium</taxon>
    </lineage>
</organism>
<proteinExistence type="predicted"/>
<sequence>MGKVTCASARPGRRTSAAAFRGEAAEEGDPLLDFAPYLHRAPRGNSITPARQRAFIAELAACGIVTQAARSIGVSLEALYKLRNRAGAEGFAAAWEAAIDRGMARLEDCALERALAGEERPVVRGGKVVTTWVRHDTALLMFLLRQRRARRYDRGGALPQPGDPVYERLKAMWLEEEQASVGEVQASLEAKLAEFRERVTGRLEAERLEAGRLDGEVAGPPRCD</sequence>
<keyword evidence="2" id="KW-1185">Reference proteome</keyword>
<dbReference type="AlphaFoldDB" id="A0A7X1FRE8"/>
<comment type="caution">
    <text evidence="1">The sequence shown here is derived from an EMBL/GenBank/DDBJ whole genome shotgun (WGS) entry which is preliminary data.</text>
</comment>
<accession>A0A7X1FRE8</accession>